<dbReference type="GO" id="GO:0042256">
    <property type="term" value="P:cytosolic ribosome assembly"/>
    <property type="evidence" value="ECO:0007669"/>
    <property type="project" value="TreeGrafter"/>
</dbReference>
<keyword evidence="1" id="KW-0547">Nucleotide-binding</keyword>
<dbReference type="GO" id="GO:0005525">
    <property type="term" value="F:GTP binding"/>
    <property type="evidence" value="ECO:0007669"/>
    <property type="project" value="UniProtKB-KW"/>
</dbReference>
<proteinExistence type="predicted"/>
<evidence type="ECO:0008006" key="5">
    <source>
        <dbReference type="Google" id="ProtNLM"/>
    </source>
</evidence>
<keyword evidence="4" id="KW-1185">Reference proteome</keyword>
<dbReference type="AlphaFoldDB" id="A0A016UYI5"/>
<accession>A0A016UYI5</accession>
<comment type="caution">
    <text evidence="3">The sequence shown here is derived from an EMBL/GenBank/DDBJ whole genome shotgun (WGS) entry which is preliminary data.</text>
</comment>
<dbReference type="InterPro" id="IPR035647">
    <property type="entry name" value="EFG_III/V"/>
</dbReference>
<dbReference type="Gene3D" id="3.30.70.870">
    <property type="entry name" value="Elongation Factor G (Translational Gtpase), domain 3"/>
    <property type="match status" value="1"/>
</dbReference>
<sequence length="234" mass="26315">MPLHAQNATLCSEPVSEGLNVGIKQGEPLVRVSVNTANLDQMERLKEDLKMLAVLDPSLRILELDNGELAMVTAGEVHLQKCLKDLEDLGFSDLEECHVRGDSLYIRLRAAPLPDEVVSLLEKSTETLQAIRRGNVDDASLTEFKTDENPAFDRVKVPAPCRKREGPASCADCPPQQQRWVFARKLAPANWYKHFHEKRAQRPFWDISKKLPESAHRRGSECANSSEYEVGLCR</sequence>
<dbReference type="FunFam" id="3.30.70.870:FF:000002">
    <property type="entry name" value="Translation elongation factor 2"/>
    <property type="match status" value="1"/>
</dbReference>
<dbReference type="GO" id="GO:0043022">
    <property type="term" value="F:ribosome binding"/>
    <property type="evidence" value="ECO:0007669"/>
    <property type="project" value="TreeGrafter"/>
</dbReference>
<protein>
    <recommendedName>
        <fullName evidence="5">Elongation Factor G domain-containing protein</fullName>
    </recommendedName>
</protein>
<organism evidence="3 4">
    <name type="scientific">Ancylostoma ceylanicum</name>
    <dbReference type="NCBI Taxonomy" id="53326"/>
    <lineage>
        <taxon>Eukaryota</taxon>
        <taxon>Metazoa</taxon>
        <taxon>Ecdysozoa</taxon>
        <taxon>Nematoda</taxon>
        <taxon>Chromadorea</taxon>
        <taxon>Rhabditida</taxon>
        <taxon>Rhabditina</taxon>
        <taxon>Rhabditomorpha</taxon>
        <taxon>Strongyloidea</taxon>
        <taxon>Ancylostomatidae</taxon>
        <taxon>Ancylostomatinae</taxon>
        <taxon>Ancylostoma</taxon>
    </lineage>
</organism>
<name>A0A016UYI5_9BILA</name>
<dbReference type="OrthoDB" id="5835983at2759"/>
<dbReference type="STRING" id="53326.A0A016UYI5"/>
<evidence type="ECO:0000256" key="2">
    <source>
        <dbReference type="ARBA" id="ARBA00023134"/>
    </source>
</evidence>
<evidence type="ECO:0000313" key="3">
    <source>
        <dbReference type="EMBL" id="EYC20250.1"/>
    </source>
</evidence>
<dbReference type="GO" id="GO:0003924">
    <property type="term" value="F:GTPase activity"/>
    <property type="evidence" value="ECO:0007669"/>
    <property type="project" value="TreeGrafter"/>
</dbReference>
<dbReference type="SUPFAM" id="SSF54980">
    <property type="entry name" value="EF-G C-terminal domain-like"/>
    <property type="match status" value="1"/>
</dbReference>
<dbReference type="PANTHER" id="PTHR42908:SF3">
    <property type="entry name" value="ELONGATION FACTOR-LIKE GTPASE 1"/>
    <property type="match status" value="1"/>
</dbReference>
<dbReference type="GO" id="GO:1990904">
    <property type="term" value="C:ribonucleoprotein complex"/>
    <property type="evidence" value="ECO:0007669"/>
    <property type="project" value="TreeGrafter"/>
</dbReference>
<evidence type="ECO:0000256" key="1">
    <source>
        <dbReference type="ARBA" id="ARBA00022741"/>
    </source>
</evidence>
<reference evidence="4" key="1">
    <citation type="journal article" date="2015" name="Nat. Genet.">
        <title>The genome and transcriptome of the zoonotic hookworm Ancylostoma ceylanicum identify infection-specific gene families.</title>
        <authorList>
            <person name="Schwarz E.M."/>
            <person name="Hu Y."/>
            <person name="Antoshechkin I."/>
            <person name="Miller M.M."/>
            <person name="Sternberg P.W."/>
            <person name="Aroian R.V."/>
        </authorList>
    </citation>
    <scope>NUCLEOTIDE SEQUENCE</scope>
    <source>
        <strain evidence="4">HY135</strain>
    </source>
</reference>
<dbReference type="EMBL" id="JARK01001358">
    <property type="protein sequence ID" value="EYC20250.1"/>
    <property type="molecule type" value="Genomic_DNA"/>
</dbReference>
<dbReference type="GO" id="GO:0005829">
    <property type="term" value="C:cytosol"/>
    <property type="evidence" value="ECO:0007669"/>
    <property type="project" value="TreeGrafter"/>
</dbReference>
<keyword evidence="2" id="KW-0342">GTP-binding</keyword>
<gene>
    <name evidence="3" type="primary">Acey_s0022.g529</name>
    <name evidence="3" type="ORF">Y032_0022g529</name>
</gene>
<evidence type="ECO:0000313" key="4">
    <source>
        <dbReference type="Proteomes" id="UP000024635"/>
    </source>
</evidence>
<dbReference type="Proteomes" id="UP000024635">
    <property type="component" value="Unassembled WGS sequence"/>
</dbReference>
<dbReference type="PANTHER" id="PTHR42908">
    <property type="entry name" value="TRANSLATION ELONGATION FACTOR-RELATED"/>
    <property type="match status" value="1"/>
</dbReference>